<dbReference type="Pfam" id="PF00795">
    <property type="entry name" value="CN_hydrolase"/>
    <property type="match status" value="1"/>
</dbReference>
<feature type="transmembrane region" description="Helical" evidence="8">
    <location>
        <begin position="127"/>
        <end position="145"/>
    </location>
</feature>
<dbReference type="UniPathway" id="UPA00666"/>
<dbReference type="CDD" id="cd07571">
    <property type="entry name" value="ALP_N-acyl_transferase"/>
    <property type="match status" value="1"/>
</dbReference>
<keyword evidence="2 8" id="KW-1003">Cell membrane</keyword>
<feature type="transmembrane region" description="Helical" evidence="8">
    <location>
        <begin position="47"/>
        <end position="64"/>
    </location>
</feature>
<dbReference type="InterPro" id="IPR045378">
    <property type="entry name" value="LNT_N"/>
</dbReference>
<dbReference type="OrthoDB" id="9804277at2"/>
<dbReference type="InterPro" id="IPR003010">
    <property type="entry name" value="C-N_Hydrolase"/>
</dbReference>
<comment type="subcellular location">
    <subcellularLocation>
        <location evidence="1 8">Cell membrane</location>
        <topology evidence="1 8">Multi-pass membrane protein</topology>
    </subcellularLocation>
</comment>
<dbReference type="InterPro" id="IPR004563">
    <property type="entry name" value="Apolipo_AcylTrfase"/>
</dbReference>
<sequence>MAKLRPRRTYRCSVSRDVPAPILPARLLLALAGGGAIALAFPDHNQWYAAWLGCGLIAAAGWVARWRTGFLVGLVAGLAYFVPTLSWSGVFVGKLPWIALATLEALYVAAMVAVIGPIQRRLVERRLGWAASATVPLGWVVGEWARSTTPFGGFPWARLAFSQADSPLRNLMSLGGAPLLTAAVATLGVLLYAVARAALATRSRALTSRRRVLTSSRRVLVPAVAAVALATLPLAIPLAGTSSTTARVAIVQGNVPKAGLDFNAERRAVLDNHVRGTEALAATAGALDLVIWPENAADIDPLRNTDAAAVITDARNAVKAPLLLGAILEEPAPLVSNASLLYRPGVLDPERYVKQHPVPFAEYVPYKDFFRRFNSNVDLVRDGMATGTQVGYFALRTRSGAPFAALPTICFEVAYDGLIRKAVTHSPQVPSVLVVQTNNATFGYTAESEQQFAISRLRAIEHNRPVAHVSTVGVSGFIRPDGSYADKSSLYTAYRAVADLPLGQGTTIADRLGRIPEYTALAGLSLAWGLGRGPRRRDNGPSTTRSSSAKEATRV</sequence>
<name>W6JZR5_9MICO</name>
<dbReference type="GO" id="GO:0005886">
    <property type="term" value="C:plasma membrane"/>
    <property type="evidence" value="ECO:0007669"/>
    <property type="project" value="UniProtKB-SubCell"/>
</dbReference>
<proteinExistence type="inferred from homology"/>
<dbReference type="STRING" id="1193182.BN11_10017"/>
<dbReference type="AlphaFoldDB" id="W6JZR5"/>
<organism evidence="11 12">
    <name type="scientific">Nostocoides australiense Ben110</name>
    <dbReference type="NCBI Taxonomy" id="1193182"/>
    <lineage>
        <taxon>Bacteria</taxon>
        <taxon>Bacillati</taxon>
        <taxon>Actinomycetota</taxon>
        <taxon>Actinomycetes</taxon>
        <taxon>Micrococcales</taxon>
        <taxon>Intrasporangiaceae</taxon>
        <taxon>Nostocoides</taxon>
    </lineage>
</organism>
<feature type="transmembrane region" description="Helical" evidence="8">
    <location>
        <begin position="97"/>
        <end position="115"/>
    </location>
</feature>
<evidence type="ECO:0000256" key="7">
    <source>
        <dbReference type="ARBA" id="ARBA00023315"/>
    </source>
</evidence>
<dbReference type="PROSITE" id="PS50263">
    <property type="entry name" value="CN_HYDROLASE"/>
    <property type="match status" value="1"/>
</dbReference>
<keyword evidence="4 8" id="KW-0812">Transmembrane</keyword>
<comment type="catalytic activity">
    <reaction evidence="8">
        <text>N-terminal S-1,2-diacyl-sn-glyceryl-L-cysteinyl-[lipoprotein] + a glycerophospholipid = N-acyl-S-1,2-diacyl-sn-glyceryl-L-cysteinyl-[lipoprotein] + a 2-acyl-sn-glycero-3-phospholipid + H(+)</text>
        <dbReference type="Rhea" id="RHEA:48228"/>
        <dbReference type="Rhea" id="RHEA-COMP:14681"/>
        <dbReference type="Rhea" id="RHEA-COMP:14684"/>
        <dbReference type="ChEBI" id="CHEBI:15378"/>
        <dbReference type="ChEBI" id="CHEBI:136912"/>
        <dbReference type="ChEBI" id="CHEBI:140656"/>
        <dbReference type="ChEBI" id="CHEBI:140657"/>
        <dbReference type="ChEBI" id="CHEBI:140660"/>
        <dbReference type="EC" id="2.3.1.269"/>
    </reaction>
</comment>
<evidence type="ECO:0000256" key="1">
    <source>
        <dbReference type="ARBA" id="ARBA00004651"/>
    </source>
</evidence>
<keyword evidence="12" id="KW-1185">Reference proteome</keyword>
<dbReference type="PANTHER" id="PTHR38686:SF1">
    <property type="entry name" value="APOLIPOPROTEIN N-ACYLTRANSFERASE"/>
    <property type="match status" value="1"/>
</dbReference>
<evidence type="ECO:0000256" key="4">
    <source>
        <dbReference type="ARBA" id="ARBA00022692"/>
    </source>
</evidence>
<keyword evidence="3 8" id="KW-0808">Transferase</keyword>
<dbReference type="Proteomes" id="UP000035763">
    <property type="component" value="Unassembled WGS sequence"/>
</dbReference>
<feature type="compositionally biased region" description="Polar residues" evidence="9">
    <location>
        <begin position="540"/>
        <end position="555"/>
    </location>
</feature>
<dbReference type="GO" id="GO:0016410">
    <property type="term" value="F:N-acyltransferase activity"/>
    <property type="evidence" value="ECO:0007669"/>
    <property type="project" value="UniProtKB-UniRule"/>
</dbReference>
<evidence type="ECO:0000313" key="11">
    <source>
        <dbReference type="EMBL" id="CCH71574.1"/>
    </source>
</evidence>
<feature type="transmembrane region" description="Helical" evidence="8">
    <location>
        <begin position="219"/>
        <end position="240"/>
    </location>
</feature>
<keyword evidence="5 8" id="KW-1133">Transmembrane helix</keyword>
<reference evidence="11 12" key="1">
    <citation type="journal article" date="2013" name="ISME J.">
        <title>A metabolic model for members of the genus Tetrasphaera involved in enhanced biological phosphorus removal.</title>
        <authorList>
            <person name="Kristiansen R."/>
            <person name="Nguyen H.T.T."/>
            <person name="Saunders A.M."/>
            <person name="Nielsen J.L."/>
            <person name="Wimmer R."/>
            <person name="Le V.Q."/>
            <person name="McIlroy S.J."/>
            <person name="Petrovski S."/>
            <person name="Seviour R.J."/>
            <person name="Calteau A."/>
            <person name="Nielsen K.L."/>
            <person name="Nielsen P.H."/>
        </authorList>
    </citation>
    <scope>NUCLEOTIDE SEQUENCE [LARGE SCALE GENOMIC DNA]</scope>
    <source>
        <strain evidence="11 12">Ben110</strain>
    </source>
</reference>
<feature type="transmembrane region" description="Helical" evidence="8">
    <location>
        <begin position="177"/>
        <end position="199"/>
    </location>
</feature>
<feature type="transmembrane region" description="Helical" evidence="8">
    <location>
        <begin position="21"/>
        <end position="41"/>
    </location>
</feature>
<comment type="function">
    <text evidence="8">Catalyzes the phospholipid dependent N-acylation of the N-terminal cysteine of apolipoprotein, the last step in lipoprotein maturation.</text>
</comment>
<gene>
    <name evidence="8" type="primary">lnt</name>
    <name evidence="11" type="ORF">BN11_10017</name>
</gene>
<feature type="domain" description="CN hydrolase" evidence="10">
    <location>
        <begin position="246"/>
        <end position="513"/>
    </location>
</feature>
<dbReference type="Pfam" id="PF20154">
    <property type="entry name" value="LNT_N"/>
    <property type="match status" value="1"/>
</dbReference>
<evidence type="ECO:0000259" key="10">
    <source>
        <dbReference type="PROSITE" id="PS50263"/>
    </source>
</evidence>
<accession>W6JZR5</accession>
<feature type="transmembrane region" description="Helical" evidence="8">
    <location>
        <begin position="71"/>
        <end position="91"/>
    </location>
</feature>
<dbReference type="GO" id="GO:0042158">
    <property type="term" value="P:lipoprotein biosynthetic process"/>
    <property type="evidence" value="ECO:0007669"/>
    <property type="project" value="UniProtKB-UniRule"/>
</dbReference>
<evidence type="ECO:0000313" key="12">
    <source>
        <dbReference type="Proteomes" id="UP000035763"/>
    </source>
</evidence>
<comment type="similarity">
    <text evidence="8">Belongs to the CN hydrolase family. Apolipoprotein N-acyltransferase subfamily.</text>
</comment>
<keyword evidence="6 8" id="KW-0472">Membrane</keyword>
<comment type="pathway">
    <text evidence="8">Protein modification; lipoprotein biosynthesis (N-acyl transfer).</text>
</comment>
<dbReference type="EC" id="2.3.1.269" evidence="8"/>
<dbReference type="HAMAP" id="MF_01148">
    <property type="entry name" value="Lnt"/>
    <property type="match status" value="1"/>
</dbReference>
<comment type="caution">
    <text evidence="11">The sequence shown here is derived from an EMBL/GenBank/DDBJ whole genome shotgun (WGS) entry which is preliminary data.</text>
</comment>
<dbReference type="Gene3D" id="3.60.110.10">
    <property type="entry name" value="Carbon-nitrogen hydrolase"/>
    <property type="match status" value="1"/>
</dbReference>
<keyword evidence="7 8" id="KW-0012">Acyltransferase</keyword>
<evidence type="ECO:0000256" key="2">
    <source>
        <dbReference type="ARBA" id="ARBA00022475"/>
    </source>
</evidence>
<dbReference type="EMBL" id="CAJA01000001">
    <property type="protein sequence ID" value="CCH71574.1"/>
    <property type="molecule type" value="Genomic_DNA"/>
</dbReference>
<evidence type="ECO:0000256" key="6">
    <source>
        <dbReference type="ARBA" id="ARBA00023136"/>
    </source>
</evidence>
<evidence type="ECO:0000256" key="3">
    <source>
        <dbReference type="ARBA" id="ARBA00022679"/>
    </source>
</evidence>
<feature type="region of interest" description="Disordered" evidence="9">
    <location>
        <begin position="532"/>
        <end position="555"/>
    </location>
</feature>
<evidence type="ECO:0000256" key="9">
    <source>
        <dbReference type="SAM" id="MobiDB-lite"/>
    </source>
</evidence>
<dbReference type="NCBIfam" id="TIGR00546">
    <property type="entry name" value="lnt"/>
    <property type="match status" value="1"/>
</dbReference>
<evidence type="ECO:0000256" key="8">
    <source>
        <dbReference type="HAMAP-Rule" id="MF_01148"/>
    </source>
</evidence>
<dbReference type="PANTHER" id="PTHR38686">
    <property type="entry name" value="APOLIPOPROTEIN N-ACYLTRANSFERASE"/>
    <property type="match status" value="1"/>
</dbReference>
<protein>
    <recommendedName>
        <fullName evidence="8">Apolipoprotein N-acyltransferase</fullName>
        <shortName evidence="8">ALP N-acyltransferase</shortName>
        <ecNumber evidence="8">2.3.1.269</ecNumber>
    </recommendedName>
</protein>
<dbReference type="InterPro" id="IPR036526">
    <property type="entry name" value="C-N_Hydrolase_sf"/>
</dbReference>
<evidence type="ECO:0000256" key="5">
    <source>
        <dbReference type="ARBA" id="ARBA00022989"/>
    </source>
</evidence>
<dbReference type="SUPFAM" id="SSF56317">
    <property type="entry name" value="Carbon-nitrogen hydrolase"/>
    <property type="match status" value="1"/>
</dbReference>